<name>A0A2M7EA99_9BACT</name>
<evidence type="ECO:0000256" key="1">
    <source>
        <dbReference type="ARBA" id="ARBA00022679"/>
    </source>
</evidence>
<dbReference type="InterPro" id="IPR028098">
    <property type="entry name" value="Glyco_trans_4-like_N"/>
</dbReference>
<gene>
    <name evidence="4" type="ORF">COS11_01135</name>
</gene>
<dbReference type="GO" id="GO:0009103">
    <property type="term" value="P:lipopolysaccharide biosynthetic process"/>
    <property type="evidence" value="ECO:0007669"/>
    <property type="project" value="TreeGrafter"/>
</dbReference>
<sequence length="372" mass="43196">MRIGIDATVLPKELGGVGVYLLNLIKALSKIDRRNEYFIFVEKRNIKRFKLDANFHLLGVKNMPRFSRLLWEQTLFPFLLRKCKIELLHSPRYTTPLMRFGWKSVVSFHDMLFLLFPKKHSILKRLFYGRIMPAVAKKAERIIAVSSSTKKDIMELLNTSSEKIAVIHLGIDFSSRPIEKKNLQNFRKKYQILNPYLLYVGTLKKRKNILNLLRAYKKVKEKDREERLIIVGRKSKEYQNIHKTVKELGLEKDVFFTDYVDEKLLPFYYSCASVFVYLSLYEGFGLPVLEAMVSGTPVIVSNSSSLPEVAGKAAIFVDPHNIEEIAEAMQKVLGSKELAWEMREKGLERAKLFSWQECAKKTLNLYEEITGE</sequence>
<keyword evidence="1 4" id="KW-0808">Transferase</keyword>
<feature type="domain" description="Glycosyl transferase family 1" evidence="2">
    <location>
        <begin position="194"/>
        <end position="346"/>
    </location>
</feature>
<evidence type="ECO:0000259" key="2">
    <source>
        <dbReference type="Pfam" id="PF00534"/>
    </source>
</evidence>
<dbReference type="AlphaFoldDB" id="A0A2M7EA99"/>
<evidence type="ECO:0000313" key="4">
    <source>
        <dbReference type="EMBL" id="PIV64639.1"/>
    </source>
</evidence>
<dbReference type="EMBL" id="PETL01000057">
    <property type="protein sequence ID" value="PIV64639.1"/>
    <property type="molecule type" value="Genomic_DNA"/>
</dbReference>
<comment type="caution">
    <text evidence="4">The sequence shown here is derived from an EMBL/GenBank/DDBJ whole genome shotgun (WGS) entry which is preliminary data.</text>
</comment>
<evidence type="ECO:0000313" key="5">
    <source>
        <dbReference type="Proteomes" id="UP000228886"/>
    </source>
</evidence>
<dbReference type="Gene3D" id="3.40.50.2000">
    <property type="entry name" value="Glycogen Phosphorylase B"/>
    <property type="match status" value="2"/>
</dbReference>
<dbReference type="SUPFAM" id="SSF53756">
    <property type="entry name" value="UDP-Glycosyltransferase/glycogen phosphorylase"/>
    <property type="match status" value="1"/>
</dbReference>
<accession>A0A2M7EA99</accession>
<dbReference type="InterPro" id="IPR001296">
    <property type="entry name" value="Glyco_trans_1"/>
</dbReference>
<dbReference type="Pfam" id="PF00534">
    <property type="entry name" value="Glycos_transf_1"/>
    <property type="match status" value="1"/>
</dbReference>
<dbReference type="PANTHER" id="PTHR46401:SF2">
    <property type="entry name" value="GLYCOSYLTRANSFERASE WBBK-RELATED"/>
    <property type="match status" value="1"/>
</dbReference>
<organism evidence="4 5">
    <name type="scientific">bacterium (Candidatus Ratteibacteria) CG01_land_8_20_14_3_00_40_19</name>
    <dbReference type="NCBI Taxonomy" id="2014290"/>
    <lineage>
        <taxon>Bacteria</taxon>
        <taxon>Candidatus Ratteibacteria</taxon>
    </lineage>
</organism>
<dbReference type="GO" id="GO:0016757">
    <property type="term" value="F:glycosyltransferase activity"/>
    <property type="evidence" value="ECO:0007669"/>
    <property type="project" value="InterPro"/>
</dbReference>
<dbReference type="CDD" id="cd03809">
    <property type="entry name" value="GT4_MtfB-like"/>
    <property type="match status" value="1"/>
</dbReference>
<dbReference type="FunFam" id="3.40.50.2000:FF:000119">
    <property type="entry name" value="Glycosyl transferase group 1"/>
    <property type="match status" value="1"/>
</dbReference>
<dbReference type="PANTHER" id="PTHR46401">
    <property type="entry name" value="GLYCOSYLTRANSFERASE WBBK-RELATED"/>
    <property type="match status" value="1"/>
</dbReference>
<proteinExistence type="predicted"/>
<dbReference type="Proteomes" id="UP000228886">
    <property type="component" value="Unassembled WGS sequence"/>
</dbReference>
<evidence type="ECO:0000259" key="3">
    <source>
        <dbReference type="Pfam" id="PF13439"/>
    </source>
</evidence>
<dbReference type="Pfam" id="PF13439">
    <property type="entry name" value="Glyco_transf_4"/>
    <property type="match status" value="1"/>
</dbReference>
<feature type="domain" description="Glycosyltransferase subfamily 4-like N-terminal" evidence="3">
    <location>
        <begin position="15"/>
        <end position="173"/>
    </location>
</feature>
<reference evidence="5" key="1">
    <citation type="submission" date="2017-09" db="EMBL/GenBank/DDBJ databases">
        <title>Depth-based differentiation of microbial function through sediment-hosted aquifers and enrichment of novel symbionts in the deep terrestrial subsurface.</title>
        <authorList>
            <person name="Probst A.J."/>
            <person name="Ladd B."/>
            <person name="Jarett J.K."/>
            <person name="Geller-Mcgrath D.E."/>
            <person name="Sieber C.M.K."/>
            <person name="Emerson J.B."/>
            <person name="Anantharaman K."/>
            <person name="Thomas B.C."/>
            <person name="Malmstrom R."/>
            <person name="Stieglmeier M."/>
            <person name="Klingl A."/>
            <person name="Woyke T."/>
            <person name="Ryan C.M."/>
            <person name="Banfield J.F."/>
        </authorList>
    </citation>
    <scope>NUCLEOTIDE SEQUENCE [LARGE SCALE GENOMIC DNA]</scope>
</reference>
<protein>
    <submittedName>
        <fullName evidence="4">Glycosyltransferase family 1 protein</fullName>
    </submittedName>
</protein>